<accession>A0A2B4RDM8</accession>
<evidence type="ECO:0000313" key="2">
    <source>
        <dbReference type="EMBL" id="PFX14923.1"/>
    </source>
</evidence>
<feature type="region of interest" description="Disordered" evidence="1">
    <location>
        <begin position="154"/>
        <end position="174"/>
    </location>
</feature>
<protein>
    <submittedName>
        <fullName evidence="2">Uncharacterized protein</fullName>
    </submittedName>
</protein>
<proteinExistence type="predicted"/>
<comment type="caution">
    <text evidence="2">The sequence shown here is derived from an EMBL/GenBank/DDBJ whole genome shotgun (WGS) entry which is preliminary data.</text>
</comment>
<dbReference type="Proteomes" id="UP000225706">
    <property type="component" value="Unassembled WGS sequence"/>
</dbReference>
<dbReference type="AlphaFoldDB" id="A0A2B4RDM8"/>
<dbReference type="EMBL" id="LSMT01000710">
    <property type="protein sequence ID" value="PFX14923.1"/>
    <property type="molecule type" value="Genomic_DNA"/>
</dbReference>
<keyword evidence="3" id="KW-1185">Reference proteome</keyword>
<evidence type="ECO:0000256" key="1">
    <source>
        <dbReference type="SAM" id="MobiDB-lite"/>
    </source>
</evidence>
<gene>
    <name evidence="2" type="ORF">AWC38_SpisGene20889</name>
</gene>
<name>A0A2B4RDM8_STYPI</name>
<reference evidence="3" key="1">
    <citation type="journal article" date="2017" name="bioRxiv">
        <title>Comparative analysis of the genomes of Stylophora pistillata and Acropora digitifera provides evidence for extensive differences between species of corals.</title>
        <authorList>
            <person name="Voolstra C.R."/>
            <person name="Li Y."/>
            <person name="Liew Y.J."/>
            <person name="Baumgarten S."/>
            <person name="Zoccola D."/>
            <person name="Flot J.-F."/>
            <person name="Tambutte S."/>
            <person name="Allemand D."/>
            <person name="Aranda M."/>
        </authorList>
    </citation>
    <scope>NUCLEOTIDE SEQUENCE [LARGE SCALE GENOMIC DNA]</scope>
</reference>
<sequence>MLWLRLEIGVGHTEAVIGAKLPRGLPVLIDLANSKGTQGGWPRVMVSTYFGIEVANEDKVIAFVDVFDGVVQLRSACQCMLLPVHPMWKADCGRTAPYWLGAAQLKVGGNCPMRCEDLSHSQKQPLVPHSMPIELCSLLPVDLLFQRYEVKPWRVSSPGPRPRQGDVEDQLLPK</sequence>
<organism evidence="2 3">
    <name type="scientific">Stylophora pistillata</name>
    <name type="common">Smooth cauliflower coral</name>
    <dbReference type="NCBI Taxonomy" id="50429"/>
    <lineage>
        <taxon>Eukaryota</taxon>
        <taxon>Metazoa</taxon>
        <taxon>Cnidaria</taxon>
        <taxon>Anthozoa</taxon>
        <taxon>Hexacorallia</taxon>
        <taxon>Scleractinia</taxon>
        <taxon>Astrocoeniina</taxon>
        <taxon>Pocilloporidae</taxon>
        <taxon>Stylophora</taxon>
    </lineage>
</organism>
<evidence type="ECO:0000313" key="3">
    <source>
        <dbReference type="Proteomes" id="UP000225706"/>
    </source>
</evidence>